<comment type="caution">
    <text evidence="1">The sequence shown here is derived from an EMBL/GenBank/DDBJ whole genome shotgun (WGS) entry which is preliminary data.</text>
</comment>
<organism evidence="1 2">
    <name type="scientific">Aphis glycines</name>
    <name type="common">Soybean aphid</name>
    <dbReference type="NCBI Taxonomy" id="307491"/>
    <lineage>
        <taxon>Eukaryota</taxon>
        <taxon>Metazoa</taxon>
        <taxon>Ecdysozoa</taxon>
        <taxon>Arthropoda</taxon>
        <taxon>Hexapoda</taxon>
        <taxon>Insecta</taxon>
        <taxon>Pterygota</taxon>
        <taxon>Neoptera</taxon>
        <taxon>Paraneoptera</taxon>
        <taxon>Hemiptera</taxon>
        <taxon>Sternorrhyncha</taxon>
        <taxon>Aphidomorpha</taxon>
        <taxon>Aphidoidea</taxon>
        <taxon>Aphididae</taxon>
        <taxon>Aphidini</taxon>
        <taxon>Aphis</taxon>
        <taxon>Aphis</taxon>
    </lineage>
</organism>
<gene>
    <name evidence="1" type="ORF">AGLY_014440</name>
</gene>
<name>A0A6G0T3I0_APHGL</name>
<reference evidence="1 2" key="1">
    <citation type="submission" date="2019-08" db="EMBL/GenBank/DDBJ databases">
        <title>The genome of the soybean aphid Biotype 1, its phylome, world population structure and adaptation to the North American continent.</title>
        <authorList>
            <person name="Giordano R."/>
            <person name="Donthu R.K."/>
            <person name="Hernandez A.G."/>
            <person name="Wright C.L."/>
            <person name="Zimin A.V."/>
        </authorList>
    </citation>
    <scope>NUCLEOTIDE SEQUENCE [LARGE SCALE GENOMIC DNA]</scope>
    <source>
        <tissue evidence="1">Whole aphids</tissue>
    </source>
</reference>
<keyword evidence="2" id="KW-1185">Reference proteome</keyword>
<protein>
    <submittedName>
        <fullName evidence="1">Uncharacterized protein</fullName>
    </submittedName>
</protein>
<accession>A0A6G0T3I0</accession>
<evidence type="ECO:0000313" key="1">
    <source>
        <dbReference type="EMBL" id="KAE9525196.1"/>
    </source>
</evidence>
<dbReference type="EMBL" id="VYZN01000063">
    <property type="protein sequence ID" value="KAE9525196.1"/>
    <property type="molecule type" value="Genomic_DNA"/>
</dbReference>
<dbReference type="Proteomes" id="UP000475862">
    <property type="component" value="Unassembled WGS sequence"/>
</dbReference>
<proteinExistence type="predicted"/>
<sequence>MFADSSYLYMNNFTTQWLSIPITWEDNIMKIKYKILRCGYGVKLTGRSRHHFIFSLLTEMLGIDLVKNVSNIKFQDTSGGDLYVMGAKPHECQQKRGEHQLSVGIKAMVLLKLWSLINLQIISTMDPRLFVSFFFNTENDHSPLELDTAIQQQIRIEISISWNAINSGESCSNQFPVYLKYTIIQRIFNIKKLRGLYKVSKNKIIEISNFYSIKVFFFEISNFYKICQNRENLQVKTFNTKCSISFSTNSCRENSKLFKTNFLDECGVINLSDLTMLANIFTEKIYKNERSEIMINSWLICHVRMLCCLVDGYINSLEKPIKNCSKEVVRSKRFLVSERSDECVNFTIVSEESSSQRACSDNSHL</sequence>
<evidence type="ECO:0000313" key="2">
    <source>
        <dbReference type="Proteomes" id="UP000475862"/>
    </source>
</evidence>
<dbReference type="AlphaFoldDB" id="A0A6G0T3I0"/>